<comment type="caution">
    <text evidence="4">The sequence shown here is derived from an EMBL/GenBank/DDBJ whole genome shotgun (WGS) entry which is preliminary data.</text>
</comment>
<dbReference type="AlphaFoldDB" id="A0A5A9ZGU4"/>
<dbReference type="InterPro" id="IPR000182">
    <property type="entry name" value="GNAT_dom"/>
</dbReference>
<dbReference type="InterPro" id="IPR050832">
    <property type="entry name" value="Bact_Acetyltransf"/>
</dbReference>
<dbReference type="CDD" id="cd04301">
    <property type="entry name" value="NAT_SF"/>
    <property type="match status" value="1"/>
</dbReference>
<organism evidence="4 5">
    <name type="scientific">Aquicoccus porphyridii</name>
    <dbReference type="NCBI Taxonomy" id="1852029"/>
    <lineage>
        <taxon>Bacteria</taxon>
        <taxon>Pseudomonadati</taxon>
        <taxon>Pseudomonadota</taxon>
        <taxon>Alphaproteobacteria</taxon>
        <taxon>Rhodobacterales</taxon>
        <taxon>Paracoccaceae</taxon>
        <taxon>Aquicoccus</taxon>
    </lineage>
</organism>
<dbReference type="InterPro" id="IPR016181">
    <property type="entry name" value="Acyl_CoA_acyltransferase"/>
</dbReference>
<dbReference type="Proteomes" id="UP000325291">
    <property type="component" value="Unassembled WGS sequence"/>
</dbReference>
<name>A0A5A9ZGU4_9RHOB</name>
<evidence type="ECO:0000313" key="5">
    <source>
        <dbReference type="Proteomes" id="UP000325291"/>
    </source>
</evidence>
<dbReference type="Pfam" id="PF00583">
    <property type="entry name" value="Acetyltransf_1"/>
    <property type="match status" value="1"/>
</dbReference>
<accession>A0A5A9ZGU4</accession>
<dbReference type="EMBL" id="VINQ01000005">
    <property type="protein sequence ID" value="KAA0916400.1"/>
    <property type="molecule type" value="Genomic_DNA"/>
</dbReference>
<dbReference type="PANTHER" id="PTHR43877">
    <property type="entry name" value="AMINOALKYLPHOSPHONATE N-ACETYLTRANSFERASE-RELATED-RELATED"/>
    <property type="match status" value="1"/>
</dbReference>
<dbReference type="GO" id="GO:0016747">
    <property type="term" value="F:acyltransferase activity, transferring groups other than amino-acyl groups"/>
    <property type="evidence" value="ECO:0007669"/>
    <property type="project" value="InterPro"/>
</dbReference>
<feature type="domain" description="N-acetyltransferase" evidence="3">
    <location>
        <begin position="1"/>
        <end position="151"/>
    </location>
</feature>
<dbReference type="SUPFAM" id="SSF55729">
    <property type="entry name" value="Acyl-CoA N-acyltransferases (Nat)"/>
    <property type="match status" value="1"/>
</dbReference>
<evidence type="ECO:0000259" key="3">
    <source>
        <dbReference type="PROSITE" id="PS51186"/>
    </source>
</evidence>
<dbReference type="PANTHER" id="PTHR43877:SF2">
    <property type="entry name" value="AMINOALKYLPHOSPHONATE N-ACETYLTRANSFERASE-RELATED"/>
    <property type="match status" value="1"/>
</dbReference>
<protein>
    <submittedName>
        <fullName evidence="4">GNAT family N-acetyltransferase</fullName>
    </submittedName>
</protein>
<reference evidence="4 5" key="1">
    <citation type="submission" date="2019-07" db="EMBL/GenBank/DDBJ databases">
        <title>Aquicoccus porphyridii gen. nov., sp. nov., isolated from a small marine red alga, Porphyridium marinum.</title>
        <authorList>
            <person name="Liu L."/>
        </authorList>
    </citation>
    <scope>NUCLEOTIDE SEQUENCE [LARGE SCALE GENOMIC DNA]</scope>
    <source>
        <strain evidence="4 5">L1 8-17</strain>
    </source>
</reference>
<proteinExistence type="predicted"/>
<dbReference type="PROSITE" id="PS51186">
    <property type="entry name" value="GNAT"/>
    <property type="match status" value="1"/>
</dbReference>
<dbReference type="Gene3D" id="3.40.630.30">
    <property type="match status" value="1"/>
</dbReference>
<evidence type="ECO:0000256" key="2">
    <source>
        <dbReference type="ARBA" id="ARBA00023315"/>
    </source>
</evidence>
<keyword evidence="5" id="KW-1185">Reference proteome</keyword>
<evidence type="ECO:0000313" key="4">
    <source>
        <dbReference type="EMBL" id="KAA0916400.1"/>
    </source>
</evidence>
<keyword evidence="2" id="KW-0012">Acyltransferase</keyword>
<keyword evidence="1 4" id="KW-0808">Transferase</keyword>
<evidence type="ECO:0000256" key="1">
    <source>
        <dbReference type="ARBA" id="ARBA00022679"/>
    </source>
</evidence>
<gene>
    <name evidence="4" type="ORF">FLO80_09675</name>
</gene>
<sequence>MTKADLAAAATLWHAGWHDGHAAICPPALTRQRTAQSFHDRLARDIANARVALRADRVAGFHILKGNELYQFFVAPAERGSGLATQLMHDAETHLRAAGHHRAWLACTVGNARAARFYERSGWTRAATERMEFETADGPFALDAWRYEKTL</sequence>